<comment type="caution">
    <text evidence="2">The sequence shown here is derived from an EMBL/GenBank/DDBJ whole genome shotgun (WGS) entry which is preliminary data.</text>
</comment>
<proteinExistence type="predicted"/>
<evidence type="ECO:0008006" key="4">
    <source>
        <dbReference type="Google" id="ProtNLM"/>
    </source>
</evidence>
<sequence>MADIPVSLQAAIDSPFKNTPGKGTRSITIYHSHLPEGRIRIVSLIAPDLPDGGLQYEFVIIACGILTGNKWDGYLTATKDGPQIQKEPKSVLYYGSYFFHLETSTIDAPYEIVKSFHDWAFPHGDLPGSWASFTLVQSLGGPLAGSSLATALQYSDQTCRVTGYLTGAQVAHIIPKKEIAWYRQNDMIRPHQERNGLNVFHATKKCIEYIQLNHNRQVQGLLEVSTEFLFARLAWTIFPFLGNDVDHDQAEDESMTIESTNSSGGSREESPESDEDECAFSLPQPIVIKSRVIKKHCNFSAVEEDNLPSFPRGTRTEAAAQLSKYRPSSDFKDITDLYASPSRLPNLAPPNGQLVFTVLYYGTVSHADNAAMV</sequence>
<dbReference type="Proteomes" id="UP000258309">
    <property type="component" value="Unassembled WGS sequence"/>
</dbReference>
<protein>
    <recommendedName>
        <fullName evidence="4">HNH nuclease domain-containing protein</fullName>
    </recommendedName>
</protein>
<gene>
    <name evidence="2" type="ORF">B7463_g3729</name>
</gene>
<evidence type="ECO:0000313" key="2">
    <source>
        <dbReference type="EMBL" id="RFU32630.1"/>
    </source>
</evidence>
<organism evidence="2 3">
    <name type="scientific">Scytalidium lignicola</name>
    <name type="common">Hyphomycete</name>
    <dbReference type="NCBI Taxonomy" id="5539"/>
    <lineage>
        <taxon>Eukaryota</taxon>
        <taxon>Fungi</taxon>
        <taxon>Dikarya</taxon>
        <taxon>Ascomycota</taxon>
        <taxon>Pezizomycotina</taxon>
        <taxon>Leotiomycetes</taxon>
        <taxon>Leotiomycetes incertae sedis</taxon>
        <taxon>Scytalidium</taxon>
    </lineage>
</organism>
<dbReference type="OrthoDB" id="2142759at2759"/>
<accession>A0A3E2HGS5</accession>
<reference evidence="2 3" key="1">
    <citation type="submission" date="2018-05" db="EMBL/GenBank/DDBJ databases">
        <title>Draft genome sequence of Scytalidium lignicola DSM 105466, a ubiquitous saprotrophic fungus.</title>
        <authorList>
            <person name="Buettner E."/>
            <person name="Gebauer A.M."/>
            <person name="Hofrichter M."/>
            <person name="Liers C."/>
            <person name="Kellner H."/>
        </authorList>
    </citation>
    <scope>NUCLEOTIDE SEQUENCE [LARGE SCALE GENOMIC DNA]</scope>
    <source>
        <strain evidence="2 3">DSM 105466</strain>
    </source>
</reference>
<name>A0A3E2HGS5_SCYLI</name>
<feature type="non-terminal residue" evidence="2">
    <location>
        <position position="1"/>
    </location>
</feature>
<dbReference type="AlphaFoldDB" id="A0A3E2HGS5"/>
<evidence type="ECO:0000256" key="1">
    <source>
        <dbReference type="SAM" id="MobiDB-lite"/>
    </source>
</evidence>
<keyword evidence="3" id="KW-1185">Reference proteome</keyword>
<feature type="non-terminal residue" evidence="2">
    <location>
        <position position="373"/>
    </location>
</feature>
<evidence type="ECO:0000313" key="3">
    <source>
        <dbReference type="Proteomes" id="UP000258309"/>
    </source>
</evidence>
<feature type="region of interest" description="Disordered" evidence="1">
    <location>
        <begin position="250"/>
        <end position="277"/>
    </location>
</feature>
<dbReference type="EMBL" id="NCSJ02000051">
    <property type="protein sequence ID" value="RFU32630.1"/>
    <property type="molecule type" value="Genomic_DNA"/>
</dbReference>